<evidence type="ECO:0000256" key="2">
    <source>
        <dbReference type="SAM" id="Phobius"/>
    </source>
</evidence>
<sequence>MDGSGSDLTDDEWAQQECSTWQSLGYECEVDPNKPDCVWLGNNDGGSFVGTPSCRDGSYDGGDPDNWDGVEHPDYPDSCNDQFQQYKWQCTLPGSKITLVSAQTCEFRCTPPSTDPGNDGGDGNPDPGNGGGDGNDDNDDSDNNNGGDSGDDGDGSNTGGGSDQDPTGDDPLSIDDFSSLQEKVAEKRAEYFEEFEEYRAKFADLIDVSSGGGGSPFEDNYVELFGVQVNFGTAILEPGLRYLPSIILFCAMVTGAFIVLGGPKS</sequence>
<dbReference type="Proteomes" id="UP000202440">
    <property type="component" value="Chromosome"/>
</dbReference>
<proteinExistence type="predicted"/>
<dbReference type="KEGG" id="bsan:CHH28_17435"/>
<feature type="region of interest" description="Disordered" evidence="1">
    <location>
        <begin position="49"/>
        <end position="76"/>
    </location>
</feature>
<keyword evidence="4" id="KW-1185">Reference proteome</keyword>
<feature type="region of interest" description="Disordered" evidence="1">
    <location>
        <begin position="110"/>
        <end position="175"/>
    </location>
</feature>
<dbReference type="EMBL" id="CP022530">
    <property type="protein sequence ID" value="ASP40349.1"/>
    <property type="molecule type" value="Genomic_DNA"/>
</dbReference>
<gene>
    <name evidence="3" type="ORF">CHH28_17435</name>
</gene>
<organism evidence="3 4">
    <name type="scientific">Bacterioplanes sanyensis</name>
    <dbReference type="NCBI Taxonomy" id="1249553"/>
    <lineage>
        <taxon>Bacteria</taxon>
        <taxon>Pseudomonadati</taxon>
        <taxon>Pseudomonadota</taxon>
        <taxon>Gammaproteobacteria</taxon>
        <taxon>Oceanospirillales</taxon>
        <taxon>Oceanospirillaceae</taxon>
        <taxon>Bacterioplanes</taxon>
    </lineage>
</organism>
<reference evidence="3 4" key="1">
    <citation type="submission" date="2017-07" db="EMBL/GenBank/DDBJ databases">
        <title>Annotated genome sequence of Bacterioplanes sanyensis isolated from Red Sea.</title>
        <authorList>
            <person name="Rehman Z.U."/>
        </authorList>
    </citation>
    <scope>NUCLEOTIDE SEQUENCE [LARGE SCALE GENOMIC DNA]</scope>
    <source>
        <strain evidence="3 4">NV9</strain>
    </source>
</reference>
<feature type="transmembrane region" description="Helical" evidence="2">
    <location>
        <begin position="242"/>
        <end position="262"/>
    </location>
</feature>
<protein>
    <submittedName>
        <fullName evidence="3">Uncharacterized protein</fullName>
    </submittedName>
</protein>
<dbReference type="AlphaFoldDB" id="A0A222FNM3"/>
<evidence type="ECO:0000313" key="4">
    <source>
        <dbReference type="Proteomes" id="UP000202440"/>
    </source>
</evidence>
<keyword evidence="2" id="KW-0812">Transmembrane</keyword>
<keyword evidence="2" id="KW-0472">Membrane</keyword>
<accession>A0A222FNM3</accession>
<evidence type="ECO:0000313" key="3">
    <source>
        <dbReference type="EMBL" id="ASP40349.1"/>
    </source>
</evidence>
<evidence type="ECO:0000256" key="1">
    <source>
        <dbReference type="SAM" id="MobiDB-lite"/>
    </source>
</evidence>
<name>A0A222FNM3_9GAMM</name>
<keyword evidence="2" id="KW-1133">Transmembrane helix</keyword>
<feature type="compositionally biased region" description="Gly residues" evidence="1">
    <location>
        <begin position="118"/>
        <end position="133"/>
    </location>
</feature>